<dbReference type="GO" id="GO:0006145">
    <property type="term" value="P:purine nucleobase catabolic process"/>
    <property type="evidence" value="ECO:0007669"/>
    <property type="project" value="TreeGrafter"/>
</dbReference>
<evidence type="ECO:0000256" key="6">
    <source>
        <dbReference type="PIRSR" id="PIRSR000241-1"/>
    </source>
</evidence>
<feature type="binding site" evidence="7">
    <location>
        <position position="277"/>
    </location>
    <ligand>
        <name>5-hydroxyisourate</name>
        <dbReference type="ChEBI" id="CHEBI:18072"/>
    </ligand>
</feature>
<feature type="binding site" evidence="7">
    <location>
        <position position="304"/>
    </location>
    <ligand>
        <name>urate</name>
        <dbReference type="ChEBI" id="CHEBI:17775"/>
    </ligand>
</feature>
<feature type="binding site" evidence="7">
    <location>
        <position position="304"/>
    </location>
    <ligand>
        <name>5-hydroxyisourate</name>
        <dbReference type="ChEBI" id="CHEBI:18072"/>
    </ligand>
</feature>
<reference evidence="8 9" key="1">
    <citation type="journal article" date="2019" name="Sci. Rep.">
        <title>Comparative genomics of chytrid fungi reveal insights into the obligate biotrophic and pathogenic lifestyle of Synchytrium endobioticum.</title>
        <authorList>
            <person name="van de Vossenberg B.T.L.H."/>
            <person name="Warris S."/>
            <person name="Nguyen H.D.T."/>
            <person name="van Gent-Pelzer M.P.E."/>
            <person name="Joly D.L."/>
            <person name="van de Geest H.C."/>
            <person name="Bonants P.J.M."/>
            <person name="Smith D.S."/>
            <person name="Levesque C.A."/>
            <person name="van der Lee T.A.J."/>
        </authorList>
    </citation>
    <scope>NUCLEOTIDE SEQUENCE [LARGE SCALE GENOMIC DNA]</scope>
    <source>
        <strain evidence="8 9">JEL517</strain>
    </source>
</reference>
<feature type="binding site" evidence="7">
    <location>
        <position position="223"/>
    </location>
    <ligand>
        <name>urate</name>
        <dbReference type="ChEBI" id="CHEBI:17775"/>
    </ligand>
</feature>
<dbReference type="InterPro" id="IPR002042">
    <property type="entry name" value="Uricase"/>
</dbReference>
<evidence type="ECO:0000256" key="4">
    <source>
        <dbReference type="ARBA" id="ARBA00023002"/>
    </source>
</evidence>
<keyword evidence="3 5" id="KW-0659">Purine metabolism</keyword>
<dbReference type="AlphaFoldDB" id="A0A507CBB1"/>
<evidence type="ECO:0000256" key="1">
    <source>
        <dbReference type="ARBA" id="ARBA00004831"/>
    </source>
</evidence>
<comment type="catalytic activity">
    <reaction evidence="5">
        <text>urate + O2 + H2O = 5-hydroxyisourate + H2O2</text>
        <dbReference type="Rhea" id="RHEA:21368"/>
        <dbReference type="ChEBI" id="CHEBI:15377"/>
        <dbReference type="ChEBI" id="CHEBI:15379"/>
        <dbReference type="ChEBI" id="CHEBI:16240"/>
        <dbReference type="ChEBI" id="CHEBI:17775"/>
        <dbReference type="ChEBI" id="CHEBI:18072"/>
        <dbReference type="EC" id="1.7.3.3"/>
    </reaction>
</comment>
<dbReference type="Gene3D" id="3.10.270.10">
    <property type="entry name" value="Urate Oxidase"/>
    <property type="match status" value="1"/>
</dbReference>
<evidence type="ECO:0000256" key="7">
    <source>
        <dbReference type="PIRSR" id="PIRSR000241-2"/>
    </source>
</evidence>
<feature type="binding site" evidence="7">
    <location>
        <position position="278"/>
    </location>
    <ligand>
        <name>urate</name>
        <dbReference type="ChEBI" id="CHEBI:17775"/>
    </ligand>
</feature>
<accession>A0A507CBB1</accession>
<evidence type="ECO:0000256" key="5">
    <source>
        <dbReference type="PIRNR" id="PIRNR000241"/>
    </source>
</evidence>
<dbReference type="GO" id="GO:0005777">
    <property type="term" value="C:peroxisome"/>
    <property type="evidence" value="ECO:0007669"/>
    <property type="project" value="UniProtKB-SubCell"/>
</dbReference>
<comment type="pathway">
    <text evidence="1 5">Purine metabolism; urate degradation; (S)-allantoin from urate: step 1/3.</text>
</comment>
<keyword evidence="4 5" id="KW-0560">Oxidoreductase</keyword>
<evidence type="ECO:0000256" key="3">
    <source>
        <dbReference type="ARBA" id="ARBA00022631"/>
    </source>
</evidence>
<feature type="active site" description="Charge relay system" evidence="6">
    <location>
        <position position="12"/>
    </location>
</feature>
<dbReference type="GeneID" id="42002097"/>
<dbReference type="STRING" id="1806994.A0A507CBB1"/>
<comment type="caution">
    <text evidence="8">The sequence shown here is derived from an EMBL/GenBank/DDBJ whole genome shotgun (WGS) entry which is preliminary data.</text>
</comment>
<feature type="binding site" evidence="7">
    <location>
        <position position="304"/>
    </location>
    <ligand>
        <name>O2</name>
        <dbReference type="ChEBI" id="CHEBI:15379"/>
    </ligand>
</feature>
<dbReference type="Proteomes" id="UP000319731">
    <property type="component" value="Unassembled WGS sequence"/>
</dbReference>
<feature type="binding site" evidence="7">
    <location>
        <position position="206"/>
    </location>
    <ligand>
        <name>urate</name>
        <dbReference type="ChEBI" id="CHEBI:17775"/>
    </ligand>
</feature>
<dbReference type="SUPFAM" id="SSF55620">
    <property type="entry name" value="Tetrahydrobiopterin biosynthesis enzymes-like"/>
    <property type="match status" value="2"/>
</dbReference>
<feature type="binding site" evidence="7">
    <location>
        <position position="66"/>
    </location>
    <ligand>
        <name>O2</name>
        <dbReference type="ChEBI" id="CHEBI:15379"/>
    </ligand>
</feature>
<keyword evidence="9" id="KW-1185">Reference proteome</keyword>
<evidence type="ECO:0000313" key="9">
    <source>
        <dbReference type="Proteomes" id="UP000319731"/>
    </source>
</evidence>
<feature type="binding site" evidence="7">
    <location>
        <position position="67"/>
    </location>
    <ligand>
        <name>urate</name>
        <dbReference type="ChEBI" id="CHEBI:17775"/>
    </ligand>
</feature>
<feature type="binding site" evidence="7">
    <location>
        <position position="278"/>
    </location>
    <ligand>
        <name>5-hydroxyisourate</name>
        <dbReference type="ChEBI" id="CHEBI:18072"/>
    </ligand>
</feature>
<feature type="binding site" evidence="7">
    <location>
        <position position="66"/>
    </location>
    <ligand>
        <name>urate</name>
        <dbReference type="ChEBI" id="CHEBI:17775"/>
    </ligand>
</feature>
<feature type="binding site" evidence="7">
    <location>
        <position position="66"/>
    </location>
    <ligand>
        <name>5-hydroxyisourate</name>
        <dbReference type="ChEBI" id="CHEBI:18072"/>
    </ligand>
</feature>
<dbReference type="PIRSF" id="PIRSF000241">
    <property type="entry name" value="Urate_oxidase"/>
    <property type="match status" value="1"/>
</dbReference>
<gene>
    <name evidence="8" type="primary">SMI872</name>
    <name evidence="8" type="ORF">SmJEL517_g00872</name>
</gene>
<name>A0A507CBB1_9FUNG</name>
<evidence type="ECO:0000256" key="2">
    <source>
        <dbReference type="ARBA" id="ARBA00009760"/>
    </source>
</evidence>
<sequence>MSATLVRAKYGKDLVKVVKVSKIATDPAAPHLRKTAIVEMTCRVLLNGPKLESSYTQADNSLVVPTDTGKRLNLYFIKNTCYVLAKRNPGTLESSELFAHQIIHHFLSKYSHLEGVEVIIKSHNWTRVQVTTLEPVNQAGTTGTGVGKDGSIPAQKYEHPHSYFRAGDEKRTVHMVASRAAGGNVTYTTVSGLVDLLILKTTGSSFEGYHLDELTTLQPAADRLFSTNVDVSWNFASVTEPLNTTTSKFVKLPFDKIFNGVRQILIDLFANHDSPSVQNTLWRICADVIAKFAEVEEVSMALPNKHYIGYDLGRFGLKNTGADQQIFFPQADPSGYITATVGRKGSARL</sequence>
<dbReference type="RefSeq" id="XP_031026973.1">
    <property type="nucleotide sequence ID" value="XM_031166800.1"/>
</dbReference>
<feature type="active site" description="Charge relay system" evidence="6">
    <location>
        <position position="66"/>
    </location>
</feature>
<comment type="function">
    <text evidence="5">Catalyzes the oxidation of uric acid to 5-hydroxyisourate, which is further processed to form (S)-allantoin.</text>
</comment>
<comment type="similarity">
    <text evidence="2 5">Belongs to the uricase family.</text>
</comment>
<organism evidence="8 9">
    <name type="scientific">Synchytrium microbalum</name>
    <dbReference type="NCBI Taxonomy" id="1806994"/>
    <lineage>
        <taxon>Eukaryota</taxon>
        <taxon>Fungi</taxon>
        <taxon>Fungi incertae sedis</taxon>
        <taxon>Chytridiomycota</taxon>
        <taxon>Chytridiomycota incertae sedis</taxon>
        <taxon>Chytridiomycetes</taxon>
        <taxon>Synchytriales</taxon>
        <taxon>Synchytriaceae</taxon>
        <taxon>Synchytrium</taxon>
    </lineage>
</organism>
<dbReference type="GO" id="GO:0019628">
    <property type="term" value="P:urate catabolic process"/>
    <property type="evidence" value="ECO:0007669"/>
    <property type="project" value="UniProtKB-UniPathway"/>
</dbReference>
<feature type="binding site" evidence="7">
    <location>
        <position position="277"/>
    </location>
    <ligand>
        <name>urate</name>
        <dbReference type="ChEBI" id="CHEBI:17775"/>
    </ligand>
</feature>
<keyword evidence="5" id="KW-0576">Peroxisome</keyword>
<dbReference type="EMBL" id="QEAO01000003">
    <property type="protein sequence ID" value="TPX36902.1"/>
    <property type="molecule type" value="Genomic_DNA"/>
</dbReference>
<proteinExistence type="inferred from homology"/>
<comment type="subcellular location">
    <subcellularLocation>
        <location evidence="5">Peroxisome</location>
    </subcellularLocation>
</comment>
<dbReference type="UniPathway" id="UPA00394">
    <property type="reaction ID" value="UER00650"/>
</dbReference>
<feature type="binding site" evidence="7">
    <location>
        <position position="206"/>
    </location>
    <ligand>
        <name>5-hydroxyisourate</name>
        <dbReference type="ChEBI" id="CHEBI:18072"/>
    </ligand>
</feature>
<feature type="binding site" evidence="7">
    <location>
        <position position="67"/>
    </location>
    <ligand>
        <name>5-hydroxyisourate</name>
        <dbReference type="ChEBI" id="CHEBI:18072"/>
    </ligand>
</feature>
<feature type="active site" description="Charge relay system" evidence="6">
    <location>
        <position position="306"/>
    </location>
</feature>
<evidence type="ECO:0000313" key="8">
    <source>
        <dbReference type="EMBL" id="TPX36902.1"/>
    </source>
</evidence>
<feature type="binding site" evidence="7">
    <location>
        <position position="223"/>
    </location>
    <ligand>
        <name>5-hydroxyisourate</name>
        <dbReference type="ChEBI" id="CHEBI:18072"/>
    </ligand>
</feature>
<dbReference type="GO" id="GO:0004846">
    <property type="term" value="F:urate oxidase activity"/>
    <property type="evidence" value="ECO:0007669"/>
    <property type="project" value="UniProtKB-EC"/>
</dbReference>
<dbReference type="PANTHER" id="PTHR42874:SF1">
    <property type="entry name" value="URICASE"/>
    <property type="match status" value="1"/>
</dbReference>
<dbReference type="PANTHER" id="PTHR42874">
    <property type="entry name" value="URICASE"/>
    <property type="match status" value="1"/>
</dbReference>
<dbReference type="EC" id="1.7.3.3" evidence="5"/>
<dbReference type="NCBIfam" id="TIGR03383">
    <property type="entry name" value="urate_oxi"/>
    <property type="match status" value="1"/>
</dbReference>
<protein>
    <recommendedName>
        <fullName evidence="5">Uricase</fullName>
        <ecNumber evidence="5">1.7.3.3</ecNumber>
    </recommendedName>
    <alternativeName>
        <fullName evidence="5">Urate oxidase</fullName>
    </alternativeName>
</protein>
<dbReference type="OrthoDB" id="9992118at2759"/>
<dbReference type="Pfam" id="PF01014">
    <property type="entry name" value="Uricase"/>
    <property type="match status" value="2"/>
</dbReference>